<evidence type="ECO:0000259" key="14">
    <source>
        <dbReference type="PROSITE" id="PS51217"/>
    </source>
</evidence>
<dbReference type="Proteomes" id="UP000799092">
    <property type="component" value="Unassembled WGS sequence"/>
</dbReference>
<feature type="domain" description="UvrD-like helicase ATP-binding" evidence="13">
    <location>
        <begin position="9"/>
        <end position="276"/>
    </location>
</feature>
<evidence type="ECO:0000256" key="12">
    <source>
        <dbReference type="SAM" id="MobiDB-lite"/>
    </source>
</evidence>
<evidence type="ECO:0000256" key="5">
    <source>
        <dbReference type="ARBA" id="ARBA00022840"/>
    </source>
</evidence>
<dbReference type="EMBL" id="WJNG01000002">
    <property type="protein sequence ID" value="MRH41551.1"/>
    <property type="molecule type" value="Genomic_DNA"/>
</dbReference>
<evidence type="ECO:0000313" key="15">
    <source>
        <dbReference type="EMBL" id="MRH41551.1"/>
    </source>
</evidence>
<keyword evidence="4 11" id="KW-0347">Helicase</keyword>
<proteinExistence type="inferred from homology"/>
<dbReference type="CDD" id="cd17932">
    <property type="entry name" value="DEXQc_UvrD"/>
    <property type="match status" value="1"/>
</dbReference>
<comment type="catalytic activity">
    <reaction evidence="10">
        <text>ATP + H2O = ADP + phosphate + H(+)</text>
        <dbReference type="Rhea" id="RHEA:13065"/>
        <dbReference type="ChEBI" id="CHEBI:15377"/>
        <dbReference type="ChEBI" id="CHEBI:15378"/>
        <dbReference type="ChEBI" id="CHEBI:30616"/>
        <dbReference type="ChEBI" id="CHEBI:43474"/>
        <dbReference type="ChEBI" id="CHEBI:456216"/>
        <dbReference type="EC" id="5.6.2.4"/>
    </reaction>
</comment>
<feature type="binding site" evidence="11">
    <location>
        <begin position="30"/>
        <end position="37"/>
    </location>
    <ligand>
        <name>ATP</name>
        <dbReference type="ChEBI" id="CHEBI:30616"/>
    </ligand>
</feature>
<evidence type="ECO:0000256" key="9">
    <source>
        <dbReference type="ARBA" id="ARBA00034808"/>
    </source>
</evidence>
<dbReference type="PANTHER" id="PTHR11070">
    <property type="entry name" value="UVRD / RECB / PCRA DNA HELICASE FAMILY MEMBER"/>
    <property type="match status" value="1"/>
</dbReference>
<dbReference type="GO" id="GO:0005524">
    <property type="term" value="F:ATP binding"/>
    <property type="evidence" value="ECO:0007669"/>
    <property type="project" value="UniProtKB-UniRule"/>
</dbReference>
<dbReference type="Gene3D" id="1.10.10.160">
    <property type="match status" value="1"/>
</dbReference>
<dbReference type="PROSITE" id="PS51198">
    <property type="entry name" value="UVRD_HELICASE_ATP_BIND"/>
    <property type="match status" value="1"/>
</dbReference>
<dbReference type="GO" id="GO:0016787">
    <property type="term" value="F:hydrolase activity"/>
    <property type="evidence" value="ECO:0007669"/>
    <property type="project" value="UniProtKB-UniRule"/>
</dbReference>
<dbReference type="GO" id="GO:0003677">
    <property type="term" value="F:DNA binding"/>
    <property type="evidence" value="ECO:0007669"/>
    <property type="project" value="UniProtKB-KW"/>
</dbReference>
<keyword evidence="6" id="KW-0238">DNA-binding</keyword>
<evidence type="ECO:0000313" key="16">
    <source>
        <dbReference type="Proteomes" id="UP000799092"/>
    </source>
</evidence>
<dbReference type="InterPro" id="IPR013986">
    <property type="entry name" value="DExx_box_DNA_helicase_dom_sf"/>
</dbReference>
<evidence type="ECO:0000256" key="1">
    <source>
        <dbReference type="ARBA" id="ARBA00009922"/>
    </source>
</evidence>
<dbReference type="InterPro" id="IPR014017">
    <property type="entry name" value="DNA_helicase_UvrD-like_C"/>
</dbReference>
<evidence type="ECO:0000256" key="3">
    <source>
        <dbReference type="ARBA" id="ARBA00022801"/>
    </source>
</evidence>
<evidence type="ECO:0000256" key="8">
    <source>
        <dbReference type="ARBA" id="ARBA00034617"/>
    </source>
</evidence>
<dbReference type="PANTHER" id="PTHR11070:SF2">
    <property type="entry name" value="ATP-DEPENDENT DNA HELICASE SRS2"/>
    <property type="match status" value="1"/>
</dbReference>
<keyword evidence="2 11" id="KW-0547">Nucleotide-binding</keyword>
<feature type="compositionally biased region" description="Basic and acidic residues" evidence="12">
    <location>
        <begin position="635"/>
        <end position="649"/>
    </location>
</feature>
<evidence type="ECO:0000256" key="2">
    <source>
        <dbReference type="ARBA" id="ARBA00022741"/>
    </source>
</evidence>
<evidence type="ECO:0000256" key="6">
    <source>
        <dbReference type="ARBA" id="ARBA00023125"/>
    </source>
</evidence>
<protein>
    <recommendedName>
        <fullName evidence="9">DNA 3'-5' helicase</fullName>
        <ecNumber evidence="9">5.6.2.4</ecNumber>
    </recommendedName>
</protein>
<dbReference type="PROSITE" id="PS51217">
    <property type="entry name" value="UVRD_HELICASE_CTER"/>
    <property type="match status" value="1"/>
</dbReference>
<evidence type="ECO:0000256" key="11">
    <source>
        <dbReference type="PROSITE-ProRule" id="PRU00560"/>
    </source>
</evidence>
<keyword evidence="5 11" id="KW-0067">ATP-binding</keyword>
<evidence type="ECO:0000259" key="13">
    <source>
        <dbReference type="PROSITE" id="PS51198"/>
    </source>
</evidence>
<dbReference type="Pfam" id="PF13361">
    <property type="entry name" value="UvrD_C"/>
    <property type="match status" value="2"/>
</dbReference>
<dbReference type="SUPFAM" id="SSF52540">
    <property type="entry name" value="P-loop containing nucleoside triphosphate hydrolases"/>
    <property type="match status" value="1"/>
</dbReference>
<keyword evidence="16" id="KW-1185">Reference proteome</keyword>
<evidence type="ECO:0000256" key="7">
    <source>
        <dbReference type="ARBA" id="ARBA00023235"/>
    </source>
</evidence>
<comment type="caution">
    <text evidence="15">The sequence shown here is derived from an EMBL/GenBank/DDBJ whole genome shotgun (WGS) entry which is preliminary data.</text>
</comment>
<comment type="catalytic activity">
    <reaction evidence="8">
        <text>Couples ATP hydrolysis with the unwinding of duplex DNA by translocating in the 3'-5' direction.</text>
        <dbReference type="EC" id="5.6.2.4"/>
    </reaction>
</comment>
<sequence>MIKTDDMLNKLNTYQKDAVLDNSPALLLNAHVGSGKTTVLIAKVMYLHLVKEIDLKDMVVLTFTNKAAEEIKDRIKVENPEIKEKDMPYFGTFHSVAAKLLSQSLPIQDIGYTKDFTIMDQDELIELANRLIIEHRFTIKFKNKLTNRIEAIKNGNKLYGNMKREDDIGSLWECMVEEKQKQNKMDFDDLIVHAMTLLKTGTFTPKWVIIDEFQDCDSAQLAFMKAMCGTGTKLFVVGDPNQIIYSWRGSEKNIVKTFKQTYDAKEMSLPINYRSSSTILDAAKQFLADSSELEGVREEGNKIVVKNHYNPFNEAQYLCDQIKKLTSEGTVSYKDIAIFYRTQRQSKTIEDALTKENIPVEVSIKKSLKDIPVLRWFVSLLKASINSNDKNNIITALNDKGFGEGLSFAKIRGLFNNKAEDSSVLLAKIFGFNTWFKDAEVGNSLEIYDYFELDNYLSPTSSTYLENKTFILDFFDSMAHFIEEKNLSLTEGMRDYLNSSALYGIQIVKDSIDEENDSVKLMTLHACKGLEFNRVYIVGANDGLIPLRTASSEVQEEEKRLFFVGITRAKDDLEISYYTNPGDYRVLEGPSNFVYMLPSHLVAKEENEAQKVDLQSIRKEILANQSKNTQSLDAEPIKEVDPEEQAKDGKRVKHEKYGEGIVESEDEDSITVIFDAYGSKTFSKLFTSLEYLG</sequence>
<dbReference type="RefSeq" id="WP_153735199.1">
    <property type="nucleotide sequence ID" value="NZ_WJNG01000002.1"/>
</dbReference>
<keyword evidence="3 11" id="KW-0378">Hydrolase</keyword>
<dbReference type="GO" id="GO:0000725">
    <property type="term" value="P:recombinational repair"/>
    <property type="evidence" value="ECO:0007669"/>
    <property type="project" value="TreeGrafter"/>
</dbReference>
<organism evidence="15 16">
    <name type="scientific">Aquibacillus halophilus</name>
    <dbReference type="NCBI Taxonomy" id="930132"/>
    <lineage>
        <taxon>Bacteria</taxon>
        <taxon>Bacillati</taxon>
        <taxon>Bacillota</taxon>
        <taxon>Bacilli</taxon>
        <taxon>Bacillales</taxon>
        <taxon>Bacillaceae</taxon>
        <taxon>Aquibacillus</taxon>
    </lineage>
</organism>
<reference evidence="15" key="1">
    <citation type="submission" date="2019-11" db="EMBL/GenBank/DDBJ databases">
        <authorList>
            <person name="Li J."/>
        </authorList>
    </citation>
    <scope>NUCLEOTIDE SEQUENCE</scope>
    <source>
        <strain evidence="15">B6B</strain>
    </source>
</reference>
<evidence type="ECO:0000256" key="4">
    <source>
        <dbReference type="ARBA" id="ARBA00022806"/>
    </source>
</evidence>
<gene>
    <name evidence="15" type="ORF">GH741_02545</name>
</gene>
<name>A0A6A8DCP0_9BACI</name>
<dbReference type="InterPro" id="IPR014016">
    <property type="entry name" value="UvrD-like_ATP-bd"/>
</dbReference>
<dbReference type="OrthoDB" id="9810135at2"/>
<evidence type="ECO:0000256" key="10">
    <source>
        <dbReference type="ARBA" id="ARBA00048988"/>
    </source>
</evidence>
<keyword evidence="7" id="KW-0413">Isomerase</keyword>
<accession>A0A6A8DCP0</accession>
<dbReference type="InterPro" id="IPR000212">
    <property type="entry name" value="DNA_helicase_UvrD/REP"/>
</dbReference>
<comment type="similarity">
    <text evidence="1">Belongs to the helicase family. UvrD subfamily.</text>
</comment>
<dbReference type="Gene3D" id="3.40.50.300">
    <property type="entry name" value="P-loop containing nucleotide triphosphate hydrolases"/>
    <property type="match status" value="2"/>
</dbReference>
<dbReference type="Gene3D" id="1.10.486.10">
    <property type="entry name" value="PCRA, domain 4"/>
    <property type="match status" value="1"/>
</dbReference>
<feature type="domain" description="UvrD-like helicase C-terminal" evidence="14">
    <location>
        <begin position="269"/>
        <end position="529"/>
    </location>
</feature>
<dbReference type="Pfam" id="PF00580">
    <property type="entry name" value="UvrD-helicase"/>
    <property type="match status" value="1"/>
</dbReference>
<feature type="region of interest" description="Disordered" evidence="12">
    <location>
        <begin position="627"/>
        <end position="659"/>
    </location>
</feature>
<dbReference type="EC" id="5.6.2.4" evidence="9"/>
<dbReference type="AlphaFoldDB" id="A0A6A8DCP0"/>
<dbReference type="InterPro" id="IPR027417">
    <property type="entry name" value="P-loop_NTPase"/>
</dbReference>
<dbReference type="GO" id="GO:0043138">
    <property type="term" value="F:3'-5' DNA helicase activity"/>
    <property type="evidence" value="ECO:0007669"/>
    <property type="project" value="UniProtKB-EC"/>
</dbReference>